<feature type="compositionally biased region" description="Basic and acidic residues" evidence="1">
    <location>
        <begin position="138"/>
        <end position="148"/>
    </location>
</feature>
<feature type="compositionally biased region" description="Polar residues" evidence="1">
    <location>
        <begin position="795"/>
        <end position="811"/>
    </location>
</feature>
<feature type="compositionally biased region" description="Basic and acidic residues" evidence="1">
    <location>
        <begin position="316"/>
        <end position="333"/>
    </location>
</feature>
<accession>A0A9Q1GXC3</accession>
<feature type="compositionally biased region" description="Low complexity" evidence="1">
    <location>
        <begin position="487"/>
        <end position="500"/>
    </location>
</feature>
<comment type="caution">
    <text evidence="2">The sequence shown here is derived from an EMBL/GenBank/DDBJ whole genome shotgun (WGS) entry which is preliminary data.</text>
</comment>
<feature type="compositionally biased region" description="Basic and acidic residues" evidence="1">
    <location>
        <begin position="544"/>
        <end position="557"/>
    </location>
</feature>
<keyword evidence="3" id="KW-1185">Reference proteome</keyword>
<feature type="region of interest" description="Disordered" evidence="1">
    <location>
        <begin position="242"/>
        <end position="366"/>
    </location>
</feature>
<feature type="compositionally biased region" description="Basic and acidic residues" evidence="1">
    <location>
        <begin position="1050"/>
        <end position="1065"/>
    </location>
</feature>
<feature type="compositionally biased region" description="Polar residues" evidence="1">
    <location>
        <begin position="832"/>
        <end position="841"/>
    </location>
</feature>
<reference evidence="2" key="1">
    <citation type="submission" date="2021-10" db="EMBL/GenBank/DDBJ databases">
        <title>Tropical sea cucumber genome reveals ecological adaptation and Cuvierian tubules defense mechanism.</title>
        <authorList>
            <person name="Chen T."/>
        </authorList>
    </citation>
    <scope>NUCLEOTIDE SEQUENCE</scope>
    <source>
        <strain evidence="2">Nanhai2018</strain>
        <tissue evidence="2">Muscle</tissue>
    </source>
</reference>
<feature type="compositionally biased region" description="Polar residues" evidence="1">
    <location>
        <begin position="262"/>
        <end position="279"/>
    </location>
</feature>
<feature type="compositionally biased region" description="Low complexity" evidence="1">
    <location>
        <begin position="592"/>
        <end position="602"/>
    </location>
</feature>
<dbReference type="Proteomes" id="UP001152320">
    <property type="component" value="Chromosome 15"/>
</dbReference>
<feature type="compositionally biased region" description="Basic and acidic residues" evidence="1">
    <location>
        <begin position="975"/>
        <end position="987"/>
    </location>
</feature>
<feature type="compositionally biased region" description="Acidic residues" evidence="1">
    <location>
        <begin position="350"/>
        <end position="359"/>
    </location>
</feature>
<feature type="region of interest" description="Disordered" evidence="1">
    <location>
        <begin position="138"/>
        <end position="196"/>
    </location>
</feature>
<dbReference type="PANTHER" id="PTHR35978">
    <property type="entry name" value="IQ DOMAIN-CONTAINING PROTEIN M"/>
    <property type="match status" value="1"/>
</dbReference>
<dbReference type="OrthoDB" id="6288272at2759"/>
<protein>
    <submittedName>
        <fullName evidence="2">Uncharacterized protein</fullName>
    </submittedName>
</protein>
<dbReference type="EMBL" id="JAIZAY010000015">
    <property type="protein sequence ID" value="KAJ8028542.1"/>
    <property type="molecule type" value="Genomic_DNA"/>
</dbReference>
<evidence type="ECO:0000256" key="1">
    <source>
        <dbReference type="SAM" id="MobiDB-lite"/>
    </source>
</evidence>
<dbReference type="AlphaFoldDB" id="A0A9Q1GXC3"/>
<feature type="compositionally biased region" description="Basic and acidic residues" evidence="1">
    <location>
        <begin position="870"/>
        <end position="907"/>
    </location>
</feature>
<organism evidence="2 3">
    <name type="scientific">Holothuria leucospilota</name>
    <name type="common">Black long sea cucumber</name>
    <name type="synonym">Mertensiothuria leucospilota</name>
    <dbReference type="NCBI Taxonomy" id="206669"/>
    <lineage>
        <taxon>Eukaryota</taxon>
        <taxon>Metazoa</taxon>
        <taxon>Echinodermata</taxon>
        <taxon>Eleutherozoa</taxon>
        <taxon>Echinozoa</taxon>
        <taxon>Holothuroidea</taxon>
        <taxon>Aspidochirotacea</taxon>
        <taxon>Aspidochirotida</taxon>
        <taxon>Holothuriidae</taxon>
        <taxon>Holothuria</taxon>
    </lineage>
</organism>
<sequence length="1065" mass="116399">MDPKIALEFERSIKVLKRSKLTKTPEFNDMVLASERFYRDARLASLTRKDHNQINQQLEDAQFFSILLGMLGEVAKSAGLKQRDDLRKVYHWYQLNKAVLHCQPHFQSVSTPPNQKPPELKFSPEVIRYYSIPPERRKAKQVEFEDSKNSTITVQDDDAGRKSNTKSPTPRPVTAPPVLNRPKVENTLPPGPKSWKGQQYYIEDSGLSISYINKHLTPKKYMAALDRPSSAMAVVRQYQQSLPDGSYDDDDDELSSDGRVSPLSSTLITGMGSQSNVSVEDTIPKKDTWEHEKQRYYVEEDEEENKASSVDGPEGSDDKGPVEEDIGEGKEASEPPPNTEKPVPQHSFVDDETFGDGDPPDEKKYQMKKIEVSIPAVGDDSSSLASQMNLQKWQEFQQSHSTFQSNSLLANNNEGAFQSETMVVEMPELSTDEVIANYAESKGPAVASGSSKYAPAQPSEDFYQATEKFSPAVNAKKPILKKQTAASVSQTKSSTDQKSTKVYVPGELTADVKIRNALNESSSSQGVHLDSVVDLAGPISDQMVVERESQQEPVEPRLRHRQPAAQIPPPRPHTALGHSSNTHIKIPDGRTRTSPASTPRSSFGSQDSPRSSAGDIFVGYPNKSEYDVHFRRKARPLTAPTHIPYAVQHAPIRPDTTRYRSKSASPKSLRTAGSSSAGGRPRTASSLSGQMWNSKKPVGPKVRVPGAASHSATTIHPLTISAMMSVRYLGGKSSNFREELSPRAKKYWNDEDIPSDLPPNLEFMTISKPAQVYETKAKDESVEEKVAPKPPAETPENTHPPQFQEWSSPQDSIEGLVQMGRVRSERGGGDADSQNGGSLEGSSGRGFSPEPADLSDVEDDTKNEVPVATPREDEAKERNIDEGKEVATPEEAVNVKDGKAEEDKIEQSKSGQGSEDVDNGNVGVMGGEGEVGQTVEAGGEIEVDGEKVDENVKVVGIREVDGEGKVGQEGEEATEEVKTVAQEKLEGDLTNGEYSEESDEKKGESGAEPTGETESKGENDEAVVEVSAKVTDTSGDRGGNVEEDTSVEDVSAKAEEIERSESKGT</sequence>
<dbReference type="PANTHER" id="PTHR35978:SF1">
    <property type="entry name" value="IQ DOMAIN-CONTAINING PROTEIN M"/>
    <property type="match status" value="1"/>
</dbReference>
<feature type="compositionally biased region" description="Polar residues" evidence="1">
    <location>
        <begin position="662"/>
        <end position="693"/>
    </location>
</feature>
<proteinExistence type="predicted"/>
<feature type="region of interest" description="Disordered" evidence="1">
    <location>
        <begin position="479"/>
        <end position="500"/>
    </location>
</feature>
<evidence type="ECO:0000313" key="2">
    <source>
        <dbReference type="EMBL" id="KAJ8028542.1"/>
    </source>
</evidence>
<feature type="compositionally biased region" description="Basic and acidic residues" evidence="1">
    <location>
        <begin position="282"/>
        <end position="298"/>
    </location>
</feature>
<feature type="compositionally biased region" description="Basic and acidic residues" evidence="1">
    <location>
        <begin position="959"/>
        <end position="968"/>
    </location>
</feature>
<evidence type="ECO:0000313" key="3">
    <source>
        <dbReference type="Proteomes" id="UP001152320"/>
    </source>
</evidence>
<feature type="region of interest" description="Disordered" evidence="1">
    <location>
        <begin position="774"/>
        <end position="931"/>
    </location>
</feature>
<feature type="compositionally biased region" description="Acidic residues" evidence="1">
    <location>
        <begin position="246"/>
        <end position="255"/>
    </location>
</feature>
<gene>
    <name evidence="2" type="ORF">HOLleu_30810</name>
</gene>
<feature type="region of interest" description="Disordered" evidence="1">
    <location>
        <begin position="959"/>
        <end position="1065"/>
    </location>
</feature>
<name>A0A9Q1GXC3_HOLLE</name>
<feature type="region of interest" description="Disordered" evidence="1">
    <location>
        <begin position="540"/>
        <end position="618"/>
    </location>
</feature>
<feature type="region of interest" description="Disordered" evidence="1">
    <location>
        <begin position="641"/>
        <end position="705"/>
    </location>
</feature>
<feature type="compositionally biased region" description="Basic and acidic residues" evidence="1">
    <location>
        <begin position="775"/>
        <end position="787"/>
    </location>
</feature>